<protein>
    <recommendedName>
        <fullName evidence="5">ABC transporter, substrate-binding protein (Cluster 1, maltose/g3p/polyamine/iron)</fullName>
    </recommendedName>
</protein>
<evidence type="ECO:0000256" key="2">
    <source>
        <dbReference type="ARBA" id="ARBA00008520"/>
    </source>
</evidence>
<organism evidence="4">
    <name type="scientific">uncultured Thermomicrobiales bacterium</name>
    <dbReference type="NCBI Taxonomy" id="1645740"/>
    <lineage>
        <taxon>Bacteria</taxon>
        <taxon>Pseudomonadati</taxon>
        <taxon>Thermomicrobiota</taxon>
        <taxon>Thermomicrobia</taxon>
        <taxon>Thermomicrobiales</taxon>
        <taxon>environmental samples</taxon>
    </lineage>
</organism>
<feature type="signal peptide" evidence="3">
    <location>
        <begin position="1"/>
        <end position="25"/>
    </location>
</feature>
<dbReference type="PANTHER" id="PTHR43649:SF12">
    <property type="entry name" value="DIACETYLCHITOBIOSE BINDING PROTEIN DASA"/>
    <property type="match status" value="1"/>
</dbReference>
<dbReference type="InterPro" id="IPR050490">
    <property type="entry name" value="Bact_solute-bd_prot1"/>
</dbReference>
<dbReference type="GO" id="GO:0042597">
    <property type="term" value="C:periplasmic space"/>
    <property type="evidence" value="ECO:0007669"/>
    <property type="project" value="UniProtKB-SubCell"/>
</dbReference>
<dbReference type="Pfam" id="PF13416">
    <property type="entry name" value="SBP_bac_8"/>
    <property type="match status" value="1"/>
</dbReference>
<proteinExistence type="inferred from homology"/>
<comment type="similarity">
    <text evidence="2">Belongs to the bacterial solute-binding protein 1 family.</text>
</comment>
<name>A0A6J4VE02_9BACT</name>
<dbReference type="SUPFAM" id="SSF53850">
    <property type="entry name" value="Periplasmic binding protein-like II"/>
    <property type="match status" value="1"/>
</dbReference>
<dbReference type="Gene3D" id="3.40.190.10">
    <property type="entry name" value="Periplasmic binding protein-like II"/>
    <property type="match status" value="1"/>
</dbReference>
<keyword evidence="3" id="KW-0732">Signal</keyword>
<dbReference type="InterPro" id="IPR006059">
    <property type="entry name" value="SBP"/>
</dbReference>
<evidence type="ECO:0008006" key="5">
    <source>
        <dbReference type="Google" id="ProtNLM"/>
    </source>
</evidence>
<reference evidence="4" key="1">
    <citation type="submission" date="2020-02" db="EMBL/GenBank/DDBJ databases">
        <authorList>
            <person name="Meier V. D."/>
        </authorList>
    </citation>
    <scope>NUCLEOTIDE SEQUENCE</scope>
    <source>
        <strain evidence="4">AVDCRST_MAG59</strain>
    </source>
</reference>
<comment type="subcellular location">
    <subcellularLocation>
        <location evidence="1">Periplasm</location>
    </subcellularLocation>
</comment>
<sequence length="462" mass="50131">MAPLPLNRRRFLQSGMAASATALLAAPGGPAATRSTAFAAPAVQETTNLRVMVWGRPDTVNWAYQAFQRAAPDAARGITVEPVVGGPGDQEVAEQFRLLLSAGGQDMPDVIRLNRTQVPEFAAAGVLADLTDLIAPYREDMIENALQLASFDDRVVAIPTQLKSKVWYYRADLFEEAGIDPAAVTDIDAFVEAGRTLNEALPESFISSMRAEAPGYLQQSIVTSFSPIAFYDREAGQFQVTTHPGFRANYETLDKLRAPEISAPVDAFTPDWAPAFGDGTIASVLINEWMTGFLPLYVPEQAGLWKVHAWPNVGDSNEGSDAGGAVWVIPAQAPNPEAAFEFLATANLSTEGSLALLEIGGLTPFVTSAREQVPSMPAPEPAVGAENPIPWPPDFFGEEYFPVVFDAEERLTWIDFDPSAPRELSLWFEWSERFVAGQQGIDETLEGLQADLESQIGDPWQV</sequence>
<evidence type="ECO:0000313" key="4">
    <source>
        <dbReference type="EMBL" id="CAA9574589.1"/>
    </source>
</evidence>
<dbReference type="EMBL" id="CADCWF010000286">
    <property type="protein sequence ID" value="CAA9574589.1"/>
    <property type="molecule type" value="Genomic_DNA"/>
</dbReference>
<evidence type="ECO:0000256" key="3">
    <source>
        <dbReference type="SAM" id="SignalP"/>
    </source>
</evidence>
<feature type="chain" id="PRO_5026761250" description="ABC transporter, substrate-binding protein (Cluster 1, maltose/g3p/polyamine/iron)" evidence="3">
    <location>
        <begin position="26"/>
        <end position="462"/>
    </location>
</feature>
<dbReference type="PROSITE" id="PS51318">
    <property type="entry name" value="TAT"/>
    <property type="match status" value="1"/>
</dbReference>
<evidence type="ECO:0000256" key="1">
    <source>
        <dbReference type="ARBA" id="ARBA00004418"/>
    </source>
</evidence>
<dbReference type="InterPro" id="IPR006311">
    <property type="entry name" value="TAT_signal"/>
</dbReference>
<accession>A0A6J4VE02</accession>
<dbReference type="AlphaFoldDB" id="A0A6J4VE02"/>
<dbReference type="PANTHER" id="PTHR43649">
    <property type="entry name" value="ARABINOSE-BINDING PROTEIN-RELATED"/>
    <property type="match status" value="1"/>
</dbReference>
<gene>
    <name evidence="4" type="ORF">AVDCRST_MAG59-3940</name>
</gene>